<protein>
    <submittedName>
        <fullName evidence="4">RGS domain-containing protein</fullName>
    </submittedName>
</protein>
<dbReference type="AlphaFoldDB" id="A0A183HNR0"/>
<dbReference type="STRING" id="387005.A0A183HNR0"/>
<dbReference type="WBParaSite" id="OFLC_0000912101-mRNA-1">
    <property type="protein sequence ID" value="OFLC_0000912101-mRNA-1"/>
    <property type="gene ID" value="OFLC_0000912101"/>
</dbReference>
<reference evidence="2 3" key="2">
    <citation type="submission" date="2018-11" db="EMBL/GenBank/DDBJ databases">
        <authorList>
            <consortium name="Pathogen Informatics"/>
        </authorList>
    </citation>
    <scope>NUCLEOTIDE SEQUENCE [LARGE SCALE GENOMIC DNA]</scope>
</reference>
<evidence type="ECO:0000313" key="3">
    <source>
        <dbReference type="Proteomes" id="UP000267606"/>
    </source>
</evidence>
<organism evidence="4">
    <name type="scientific">Onchocerca flexuosa</name>
    <dbReference type="NCBI Taxonomy" id="387005"/>
    <lineage>
        <taxon>Eukaryota</taxon>
        <taxon>Metazoa</taxon>
        <taxon>Ecdysozoa</taxon>
        <taxon>Nematoda</taxon>
        <taxon>Chromadorea</taxon>
        <taxon>Rhabditida</taxon>
        <taxon>Spirurina</taxon>
        <taxon>Spiruromorpha</taxon>
        <taxon>Filarioidea</taxon>
        <taxon>Onchocercidae</taxon>
        <taxon>Onchocerca</taxon>
    </lineage>
</organism>
<reference evidence="4" key="1">
    <citation type="submission" date="2016-06" db="UniProtKB">
        <authorList>
            <consortium name="WormBaseParasite"/>
        </authorList>
    </citation>
    <scope>IDENTIFICATION</scope>
</reference>
<dbReference type="EMBL" id="UZAJ01010861">
    <property type="protein sequence ID" value="VDO58777.1"/>
    <property type="molecule type" value="Genomic_DNA"/>
</dbReference>
<proteinExistence type="predicted"/>
<name>A0A183HNR0_9BILA</name>
<accession>A0A183HNR0</accession>
<sequence>MFGSRKYKGKDSGSLRSFRPDSGNLRNFRPENGHHQHIFSNLSIRSLPESDCASLPETSKAAMESSYYEVKRMNDDQVNAAFAELLVRYIF</sequence>
<gene>
    <name evidence="2" type="ORF">OFLC_LOCUS9118</name>
</gene>
<feature type="region of interest" description="Disordered" evidence="1">
    <location>
        <begin position="1"/>
        <end position="32"/>
    </location>
</feature>
<keyword evidence="3" id="KW-1185">Reference proteome</keyword>
<evidence type="ECO:0000313" key="2">
    <source>
        <dbReference type="EMBL" id="VDO58777.1"/>
    </source>
</evidence>
<evidence type="ECO:0000313" key="4">
    <source>
        <dbReference type="WBParaSite" id="OFLC_0000912101-mRNA-1"/>
    </source>
</evidence>
<dbReference type="Proteomes" id="UP000267606">
    <property type="component" value="Unassembled WGS sequence"/>
</dbReference>
<evidence type="ECO:0000256" key="1">
    <source>
        <dbReference type="SAM" id="MobiDB-lite"/>
    </source>
</evidence>